<name>A0A382R4D6_9ZZZZ</name>
<dbReference type="EMBL" id="UINC01119055">
    <property type="protein sequence ID" value="SVC92599.1"/>
    <property type="molecule type" value="Genomic_DNA"/>
</dbReference>
<evidence type="ECO:0000313" key="1">
    <source>
        <dbReference type="EMBL" id="SVC92599.1"/>
    </source>
</evidence>
<reference evidence="1" key="1">
    <citation type="submission" date="2018-05" db="EMBL/GenBank/DDBJ databases">
        <authorList>
            <person name="Lanie J.A."/>
            <person name="Ng W.-L."/>
            <person name="Kazmierczak K.M."/>
            <person name="Andrzejewski T.M."/>
            <person name="Davidsen T.M."/>
            <person name="Wayne K.J."/>
            <person name="Tettelin H."/>
            <person name="Glass J.I."/>
            <person name="Rusch D."/>
            <person name="Podicherti R."/>
            <person name="Tsui H.-C.T."/>
            <person name="Winkler M.E."/>
        </authorList>
    </citation>
    <scope>NUCLEOTIDE SEQUENCE</scope>
</reference>
<sequence>MVNFVGNWYISLMRTRELPNEHTFDHTRMGEMMNIQTVSRDVARRALVAVSPRLARAYDDHREGILERFVDLFVGLARGKARLVIDNEGTGAWTTAQISQAIRRCYGTDYSDDHGDYRMDRVTGLVVPNGATIAIGSGSYKQYLTSVPAGSKPAAARGRAFRTGVVQGTLRKALDHLTAEDKAGRMVAATVPGAGFASTFVPHANVVGQDVVIVTAYRLQQ</sequence>
<protein>
    <submittedName>
        <fullName evidence="1">Uncharacterized protein</fullName>
    </submittedName>
</protein>
<dbReference type="AlphaFoldDB" id="A0A382R4D6"/>
<organism evidence="1">
    <name type="scientific">marine metagenome</name>
    <dbReference type="NCBI Taxonomy" id="408172"/>
    <lineage>
        <taxon>unclassified sequences</taxon>
        <taxon>metagenomes</taxon>
        <taxon>ecological metagenomes</taxon>
    </lineage>
</organism>
<proteinExistence type="predicted"/>
<accession>A0A382R4D6</accession>
<gene>
    <name evidence="1" type="ORF">METZ01_LOCUS345453</name>
</gene>